<evidence type="ECO:0000313" key="1">
    <source>
        <dbReference type="EMBL" id="MCW4154632.1"/>
    </source>
</evidence>
<proteinExistence type="predicted"/>
<dbReference type="EMBL" id="JAPDVH010000001">
    <property type="protein sequence ID" value="MCW4154632.1"/>
    <property type="molecule type" value="Genomic_DNA"/>
</dbReference>
<sequence length="385" mass="45588">MNKVYLDEMISGIKSWLVKHDYNYIECNDVPTCLYVDNQKINVLIRTFFRLCPINVRNMKLKEGHLFPITPQANVALLKAYSIEKDINVLEKIYDRVLSLQSPKVDNFALKQGIKIAISLYEDSEDDPTPLNTVWFGQFLLEDESGIVAEQKRREILISIAKYLINELGYIDYGENGIYFRYGHHIKREVFNASAIISSFLIELGMKYKINEYTQMGKRGIIYICNKQNEEGSWFYAAKPERATIDCFHQAYILQALCKVQDFLDFEIKNVISKGVKFYLSLFENKGEYLIPKRYDKRYMPHNTWLFVKTDGRDIAEALIFFSKFYPRPDLVLKLLSYSYDCFFNKKKGYMYPERFLYGMNRIPYIEFQAWFLYAFNVVKQYNYE</sequence>
<dbReference type="SUPFAM" id="SSF48239">
    <property type="entry name" value="Terpenoid cyclases/Protein prenyltransferases"/>
    <property type="match status" value="1"/>
</dbReference>
<dbReference type="AlphaFoldDB" id="A0AAW5URZ2"/>
<dbReference type="InterPro" id="IPR008930">
    <property type="entry name" value="Terpenoid_cyclase/PrenylTrfase"/>
</dbReference>
<name>A0AAW5URZ2_9BACT</name>
<comment type="caution">
    <text evidence="1">The sequence shown here is derived from an EMBL/GenBank/DDBJ whole genome shotgun (WGS) entry which is preliminary data.</text>
</comment>
<gene>
    <name evidence="1" type="ORF">ONT23_03540</name>
</gene>
<protein>
    <submittedName>
        <fullName evidence="1">Uncharacterized protein</fullName>
    </submittedName>
</protein>
<reference evidence="1" key="1">
    <citation type="submission" date="2022-11" db="EMBL/GenBank/DDBJ databases">
        <title>Genomic repertoires linked with pathogenic potency of arthritogenic Prevotella copri isolated from the gut of rheumatoid arthritis patients.</title>
        <authorList>
            <person name="Nii T."/>
            <person name="Maeda Y."/>
            <person name="Motooka D."/>
            <person name="Naito M."/>
            <person name="Matsumoto Y."/>
            <person name="Ogawa T."/>
            <person name="Oguro-Igashira E."/>
            <person name="Kishikawa T."/>
            <person name="Yamashita M."/>
            <person name="Koizumi S."/>
            <person name="Kurakawa T."/>
            <person name="Okumura R."/>
            <person name="Kayama H."/>
            <person name="Murakami M."/>
            <person name="Sakaguchi T."/>
            <person name="Das B."/>
            <person name="Nakamura S."/>
            <person name="Okada Y."/>
            <person name="Kumanogoh A."/>
            <person name="Takeda K."/>
        </authorList>
    </citation>
    <scope>NUCLEOTIDE SEQUENCE</scope>
    <source>
        <strain evidence="1">H012_8</strain>
    </source>
</reference>
<dbReference type="RefSeq" id="WP_264899371.1">
    <property type="nucleotide sequence ID" value="NZ_CP134813.1"/>
</dbReference>
<accession>A0AAW5URZ2</accession>
<evidence type="ECO:0000313" key="2">
    <source>
        <dbReference type="Proteomes" id="UP001209168"/>
    </source>
</evidence>
<dbReference type="Gene3D" id="1.50.10.20">
    <property type="match status" value="1"/>
</dbReference>
<dbReference type="Proteomes" id="UP001209168">
    <property type="component" value="Unassembled WGS sequence"/>
</dbReference>
<organism evidence="1 2">
    <name type="scientific">Segatella copri</name>
    <dbReference type="NCBI Taxonomy" id="165179"/>
    <lineage>
        <taxon>Bacteria</taxon>
        <taxon>Pseudomonadati</taxon>
        <taxon>Bacteroidota</taxon>
        <taxon>Bacteroidia</taxon>
        <taxon>Bacteroidales</taxon>
        <taxon>Prevotellaceae</taxon>
        <taxon>Segatella</taxon>
    </lineage>
</organism>